<name>A0ABV9LTB6_9ALTE</name>
<feature type="region of interest" description="FAD-dependent cmnm(5)s(2)U34 oxidoreductase" evidence="10">
    <location>
        <begin position="282"/>
        <end position="693"/>
    </location>
</feature>
<dbReference type="HAMAP" id="MF_01102">
    <property type="entry name" value="MnmC"/>
    <property type="match status" value="1"/>
</dbReference>
<accession>A0ABV9LTB6</accession>
<reference evidence="14" key="1">
    <citation type="journal article" date="2019" name="Int. J. Syst. Evol. Microbiol.">
        <title>The Global Catalogue of Microorganisms (GCM) 10K type strain sequencing project: providing services to taxonomists for standard genome sequencing and annotation.</title>
        <authorList>
            <consortium name="The Broad Institute Genomics Platform"/>
            <consortium name="The Broad Institute Genome Sequencing Center for Infectious Disease"/>
            <person name="Wu L."/>
            <person name="Ma J."/>
        </authorList>
    </citation>
    <scope>NUCLEOTIDE SEQUENCE [LARGE SCALE GENOMIC DNA]</scope>
    <source>
        <strain evidence="14">KACC 12507</strain>
    </source>
</reference>
<dbReference type="EC" id="1.5.-.-" evidence="10"/>
<dbReference type="PANTHER" id="PTHR13847:SF283">
    <property type="entry name" value="TRNA 5-METHYLAMINOMETHYL-2-THIOURIDINE BIOSYNTHESIS BIFUNCTIONAL PROTEIN MNMC"/>
    <property type="match status" value="1"/>
</dbReference>
<evidence type="ECO:0000256" key="1">
    <source>
        <dbReference type="ARBA" id="ARBA00022490"/>
    </source>
</evidence>
<evidence type="ECO:0000256" key="6">
    <source>
        <dbReference type="ARBA" id="ARBA00022694"/>
    </source>
</evidence>
<feature type="domain" description="FAD dependent oxidoreductase" evidence="11">
    <location>
        <begin position="279"/>
        <end position="652"/>
    </location>
</feature>
<dbReference type="Pfam" id="PF05430">
    <property type="entry name" value="Methyltransf_30"/>
    <property type="match status" value="1"/>
</dbReference>
<dbReference type="InterPro" id="IPR047785">
    <property type="entry name" value="tRNA_MNMC2"/>
</dbReference>
<dbReference type="Pfam" id="PF01266">
    <property type="entry name" value="DAO"/>
    <property type="match status" value="1"/>
</dbReference>
<dbReference type="EC" id="2.1.1.61" evidence="10"/>
<comment type="similarity">
    <text evidence="10">In the C-terminal section; belongs to the DAO family.</text>
</comment>
<feature type="region of interest" description="tRNA (mnm(5)s(2)U34)-methyltransferase" evidence="10">
    <location>
        <begin position="1"/>
        <end position="245"/>
    </location>
</feature>
<keyword evidence="7 10" id="KW-0274">FAD</keyword>
<dbReference type="Gene3D" id="3.50.50.60">
    <property type="entry name" value="FAD/NAD(P)-binding domain"/>
    <property type="match status" value="1"/>
</dbReference>
<keyword evidence="14" id="KW-1185">Reference proteome</keyword>
<evidence type="ECO:0000256" key="4">
    <source>
        <dbReference type="ARBA" id="ARBA00022679"/>
    </source>
</evidence>
<protein>
    <recommendedName>
        <fullName evidence="10">tRNA 5-methylaminomethyl-2-thiouridine biosynthesis bifunctional protein MnmC</fullName>
        <shortName evidence="10">tRNA mnm(5)s(2)U biosynthesis bifunctional protein</shortName>
    </recommendedName>
    <domain>
        <recommendedName>
            <fullName evidence="10">tRNA (mnm(5)s(2)U34)-methyltransferase</fullName>
            <ecNumber evidence="10">2.1.1.61</ecNumber>
        </recommendedName>
    </domain>
    <domain>
        <recommendedName>
            <fullName evidence="10">FAD-dependent cmnm(5)s(2)U34 oxidoreductase</fullName>
            <ecNumber evidence="10">1.5.-.-</ecNumber>
        </recommendedName>
    </domain>
</protein>
<evidence type="ECO:0000313" key="14">
    <source>
        <dbReference type="Proteomes" id="UP001595897"/>
    </source>
</evidence>
<comment type="subcellular location">
    <subcellularLocation>
        <location evidence="10">Cytoplasm</location>
    </subcellularLocation>
</comment>
<dbReference type="NCBIfam" id="NF033855">
    <property type="entry name" value="tRNA_MNMC2"/>
    <property type="match status" value="1"/>
</dbReference>
<feature type="domain" description="MnmC-like methyltransferase" evidence="12">
    <location>
        <begin position="116"/>
        <end position="243"/>
    </location>
</feature>
<gene>
    <name evidence="10 13" type="primary">mnmC</name>
    <name evidence="13" type="ORF">ACFO4O_06215</name>
</gene>
<dbReference type="Proteomes" id="UP001595897">
    <property type="component" value="Unassembled WGS sequence"/>
</dbReference>
<dbReference type="InterPro" id="IPR036188">
    <property type="entry name" value="FAD/NAD-bd_sf"/>
</dbReference>
<dbReference type="Gene3D" id="3.30.9.10">
    <property type="entry name" value="D-Amino Acid Oxidase, subunit A, domain 2"/>
    <property type="match status" value="1"/>
</dbReference>
<dbReference type="PANTHER" id="PTHR13847">
    <property type="entry name" value="SARCOSINE DEHYDROGENASE-RELATED"/>
    <property type="match status" value="1"/>
</dbReference>
<dbReference type="InterPro" id="IPR006076">
    <property type="entry name" value="FAD-dep_OxRdtase"/>
</dbReference>
<keyword evidence="2 10" id="KW-0489">Methyltransferase</keyword>
<comment type="catalytic activity">
    <reaction evidence="10">
        <text>5-aminomethyl-2-thiouridine(34) in tRNA + S-adenosyl-L-methionine = 5-methylaminomethyl-2-thiouridine(34) in tRNA + S-adenosyl-L-homocysteine + H(+)</text>
        <dbReference type="Rhea" id="RHEA:19569"/>
        <dbReference type="Rhea" id="RHEA-COMP:10195"/>
        <dbReference type="Rhea" id="RHEA-COMP:10197"/>
        <dbReference type="ChEBI" id="CHEBI:15378"/>
        <dbReference type="ChEBI" id="CHEBI:57856"/>
        <dbReference type="ChEBI" id="CHEBI:59789"/>
        <dbReference type="ChEBI" id="CHEBI:74454"/>
        <dbReference type="ChEBI" id="CHEBI:74455"/>
        <dbReference type="EC" id="2.1.1.61"/>
    </reaction>
</comment>
<keyword evidence="6 10" id="KW-0819">tRNA processing</keyword>
<keyword evidence="3 10" id="KW-0285">Flavoprotein</keyword>
<evidence type="ECO:0000256" key="5">
    <source>
        <dbReference type="ARBA" id="ARBA00022691"/>
    </source>
</evidence>
<dbReference type="Gene3D" id="3.40.50.150">
    <property type="entry name" value="Vaccinia Virus protein VP39"/>
    <property type="match status" value="1"/>
</dbReference>
<evidence type="ECO:0000256" key="2">
    <source>
        <dbReference type="ARBA" id="ARBA00022603"/>
    </source>
</evidence>
<organism evidence="13 14">
    <name type="scientific">Glaciecola siphonariae</name>
    <dbReference type="NCBI Taxonomy" id="521012"/>
    <lineage>
        <taxon>Bacteria</taxon>
        <taxon>Pseudomonadati</taxon>
        <taxon>Pseudomonadota</taxon>
        <taxon>Gammaproteobacteria</taxon>
        <taxon>Alteromonadales</taxon>
        <taxon>Alteromonadaceae</taxon>
        <taxon>Glaciecola</taxon>
    </lineage>
</organism>
<proteinExistence type="inferred from homology"/>
<evidence type="ECO:0000313" key="13">
    <source>
        <dbReference type="EMBL" id="MFC4699747.1"/>
    </source>
</evidence>
<dbReference type="NCBIfam" id="NF002481">
    <property type="entry name" value="PRK01747.1-2"/>
    <property type="match status" value="1"/>
</dbReference>
<dbReference type="InterPro" id="IPR017610">
    <property type="entry name" value="tRNA_S-uridine_synth_MnmC_C"/>
</dbReference>
<keyword evidence="8 10" id="KW-0560">Oxidoreductase</keyword>
<dbReference type="InterPro" id="IPR023032">
    <property type="entry name" value="tRNA_MAMT_biosynth_bifunc_MnmC"/>
</dbReference>
<dbReference type="EMBL" id="JBHSGU010000002">
    <property type="protein sequence ID" value="MFC4699747.1"/>
    <property type="molecule type" value="Genomic_DNA"/>
</dbReference>
<dbReference type="RefSeq" id="WP_382406560.1">
    <property type="nucleotide sequence ID" value="NZ_JBHSGU010000002.1"/>
</dbReference>
<dbReference type="NCBIfam" id="TIGR03197">
    <property type="entry name" value="MnmC_Cterm"/>
    <property type="match status" value="1"/>
</dbReference>
<evidence type="ECO:0000256" key="9">
    <source>
        <dbReference type="ARBA" id="ARBA00023268"/>
    </source>
</evidence>
<evidence type="ECO:0000259" key="11">
    <source>
        <dbReference type="Pfam" id="PF01266"/>
    </source>
</evidence>
<keyword evidence="5 10" id="KW-0949">S-adenosyl-L-methionine</keyword>
<evidence type="ECO:0000256" key="8">
    <source>
        <dbReference type="ARBA" id="ARBA00023002"/>
    </source>
</evidence>
<keyword evidence="9 10" id="KW-0511">Multifunctional enzyme</keyword>
<dbReference type="SUPFAM" id="SSF51905">
    <property type="entry name" value="FAD/NAD(P)-binding domain"/>
    <property type="match status" value="1"/>
</dbReference>
<evidence type="ECO:0000256" key="10">
    <source>
        <dbReference type="HAMAP-Rule" id="MF_01102"/>
    </source>
</evidence>
<sequence>MKLHHAKLSFNQNGTPCSDAFDDVYYSKDDGLAESRFVFIDGNDLMQQWQNWPNTRFCIGETGFGTGLNFMLTCRLFEQFLSDHPNAPLQHLHFVSLEKYPIEKRMLEAIHQQWPDLHSISKALIDQYPPALEGIHRSLYTFNTAHHITLDLVLDDVMSGIAQVPRDEAGLVNAWYLDGFAPSKNQSMWHDDVYKQMAYLSAPNATLATFTAAGAVKRGLLAAGFSVHKIKGFGRKREMIKAVFSSANQDLKKPSNTIPAQAPYFNRHQQASYPKDAHIAVVGAGIAGAMLALRLVEQGKRVSLICKDKEPAQGASGNPVGGFYPQLNAEAGINSQFFVHAFLYARRFYDSLLAKGIHFDHHWCGVLQLAFNDNTQLRLDKMQQRELWPDELAQVINAQQASAIAGVPLIQNALHIGLGGWIAPISLVKACLAHAEKTQRLRLRYEHTLSAYKSLEDEKSGVELTLQMASGETHKMHADALVMAAGADTDSLCQHKLPMRLTRGQVEAMPAHSVTKNLKAVLCHKGYFTPAVNGHHALGSSYVKDDMNTEHRQAEVSSNIQMHKKAMKMSAWVDALEQQEKTNISGRAAIRCSTPDHLPMVGALPDIDRQRVELADLYKALPLSHYAQGSKHQHVFVLSGLGSRGITTAPILVDTLVAQICQQPLPLSIKLLDALSPNRFLVRELIRQQPSSD</sequence>
<comment type="cofactor">
    <cofactor evidence="10">
        <name>FAD</name>
        <dbReference type="ChEBI" id="CHEBI:57692"/>
    </cofactor>
</comment>
<evidence type="ECO:0000256" key="3">
    <source>
        <dbReference type="ARBA" id="ARBA00022630"/>
    </source>
</evidence>
<comment type="similarity">
    <text evidence="10">In the N-terminal section; belongs to the methyltransferase superfamily. tRNA (mnm(5)s(2)U34)-methyltransferase family.</text>
</comment>
<comment type="function">
    <text evidence="10">Catalyzes the last two steps in the biosynthesis of 5-methylaminomethyl-2-thiouridine (mnm(5)s(2)U) at the wobble position (U34) in tRNA. Catalyzes the FAD-dependent demodification of cmnm(5)s(2)U34 to nm(5)s(2)U34, followed by the transfer of a methyl group from S-adenosyl-L-methionine to nm(5)s(2)U34, to form mnm(5)s(2)U34.</text>
</comment>
<dbReference type="InterPro" id="IPR008471">
    <property type="entry name" value="MnmC-like_methylTransf"/>
</dbReference>
<comment type="caution">
    <text evidence="13">The sequence shown here is derived from an EMBL/GenBank/DDBJ whole genome shotgun (WGS) entry which is preliminary data.</text>
</comment>
<evidence type="ECO:0000256" key="7">
    <source>
        <dbReference type="ARBA" id="ARBA00022827"/>
    </source>
</evidence>
<evidence type="ECO:0000259" key="12">
    <source>
        <dbReference type="Pfam" id="PF05430"/>
    </source>
</evidence>
<keyword evidence="4 10" id="KW-0808">Transferase</keyword>
<dbReference type="InterPro" id="IPR029063">
    <property type="entry name" value="SAM-dependent_MTases_sf"/>
</dbReference>
<keyword evidence="1 10" id="KW-0963">Cytoplasm</keyword>